<name>A0A7J3UY96_9CREN</name>
<dbReference type="GO" id="GO:0004525">
    <property type="term" value="F:ribonuclease III activity"/>
    <property type="evidence" value="ECO:0007669"/>
    <property type="project" value="InterPro"/>
</dbReference>
<gene>
    <name evidence="2" type="ORF">ENL91_01550</name>
</gene>
<dbReference type="GO" id="GO:0006396">
    <property type="term" value="P:RNA processing"/>
    <property type="evidence" value="ECO:0007669"/>
    <property type="project" value="InterPro"/>
</dbReference>
<keyword evidence="1" id="KW-0812">Transmembrane</keyword>
<dbReference type="EMBL" id="DRVT01000017">
    <property type="protein sequence ID" value="HHI48838.1"/>
    <property type="molecule type" value="Genomic_DNA"/>
</dbReference>
<reference evidence="2" key="1">
    <citation type="journal article" date="2020" name="mSystems">
        <title>Genome- and Community-Level Interaction Insights into Carbon Utilization and Element Cycling Functions of Hydrothermarchaeota in Hydrothermal Sediment.</title>
        <authorList>
            <person name="Zhou Z."/>
            <person name="Liu Y."/>
            <person name="Xu W."/>
            <person name="Pan J."/>
            <person name="Luo Z.H."/>
            <person name="Li M."/>
        </authorList>
    </citation>
    <scope>NUCLEOTIDE SEQUENCE [LARGE SCALE GENOMIC DNA]</scope>
    <source>
        <strain evidence="2">SpSt-1038</strain>
    </source>
</reference>
<protein>
    <submittedName>
        <fullName evidence="2">Uncharacterized protein</fullName>
    </submittedName>
</protein>
<evidence type="ECO:0000256" key="1">
    <source>
        <dbReference type="SAM" id="Phobius"/>
    </source>
</evidence>
<sequence length="185" mass="20030">MRAKQGRQTTAQGLFRRAAVLLFLLCLNIRYFWSKGIIRPAVKILDAPTSDVYETILALSKDKGFSRLGDAFVNLVYSSAKSRSSGRPFGGKVPDKILSRSLSMSGVKVPSRLNHGERGDIVEGALAYAWTNDLLTLEEAVGVVESGLRGMKCESRKEEEEAAAKAFAVLFLTAMSRICGPGTGA</sequence>
<organism evidence="2">
    <name type="scientific">Candidatus Methanosuratincola petrocarbonis</name>
    <name type="common">ex Vanwonterghem et al. 2016</name>
    <dbReference type="NCBI Taxonomy" id="1867261"/>
    <lineage>
        <taxon>Archaea</taxon>
        <taxon>Thermoproteota</taxon>
        <taxon>Methanosuratincolia</taxon>
        <taxon>Candidatus Methanomethylicales</taxon>
        <taxon>Candidatus Methanomethylicaceae</taxon>
        <taxon>Candidatus Methanosuratincola (ex Vanwonterghem et al. 2016)</taxon>
    </lineage>
</organism>
<dbReference type="InterPro" id="IPR021568">
    <property type="entry name" value="Ribonuclease_III_archaeal"/>
</dbReference>
<keyword evidence="1" id="KW-1133">Transmembrane helix</keyword>
<accession>A0A7J3UY96</accession>
<comment type="caution">
    <text evidence="2">The sequence shown here is derived from an EMBL/GenBank/DDBJ whole genome shotgun (WGS) entry which is preliminary data.</text>
</comment>
<evidence type="ECO:0000313" key="2">
    <source>
        <dbReference type="EMBL" id="HHI48838.1"/>
    </source>
</evidence>
<proteinExistence type="predicted"/>
<dbReference type="Pfam" id="PF11469">
    <property type="entry name" value="Ribonucleas_3_2"/>
    <property type="match status" value="1"/>
</dbReference>
<dbReference type="Gene3D" id="1.10.1520.20">
    <property type="entry name" value="Ribonuclease III"/>
    <property type="match status" value="1"/>
</dbReference>
<dbReference type="AlphaFoldDB" id="A0A7J3UY96"/>
<dbReference type="InterPro" id="IPR038133">
    <property type="entry name" value="Ribo_III_sf_archaeal"/>
</dbReference>
<keyword evidence="1" id="KW-0472">Membrane</keyword>
<dbReference type="SUPFAM" id="SSF69065">
    <property type="entry name" value="RNase III domain-like"/>
    <property type="match status" value="1"/>
</dbReference>
<feature type="transmembrane region" description="Helical" evidence="1">
    <location>
        <begin position="14"/>
        <end position="33"/>
    </location>
</feature>
<dbReference type="InterPro" id="IPR036389">
    <property type="entry name" value="RNase_III_sf"/>
</dbReference>